<dbReference type="Proteomes" id="UP000287166">
    <property type="component" value="Unassembled WGS sequence"/>
</dbReference>
<dbReference type="OrthoDB" id="3235325at2759"/>
<sequence length="566" mass="60697">MKENQRLQHKVIVLHTENTTMMSAYKTLAKCVPQALSLTNPFKLPISTLPSSTVPSAVGAVVSSEQSDYPLINWWTKDSWLKRTETLEPYEGNNMMMYVEEQDGTPITGRRVGEIRKVARSIWAHLAEIGKAPKSWGKASMIAAQMYNEEMARQFPELRYCTANWKAEQIAIDNYSSWHNHCHPKAPICKQEDAENNTAVDWEPTLRGSKRVRSDDFELNAHLTVSTRKKIKTLSKTDPVLTDIIEQERSEPSGSIGELHTSGKPDAVNIVPVMEEGSSTSDKGKGRIALKIRNPLITSVTNVAHANVLPTADSVNVTLVTPIDASALTSAASSVGNTSSMHRQANMAAIVHPALNTLAIAAAIVTHSADPIAPRPSPPPLSSPRISMVLPIDPSGASQLELPSAGQTVVTTAPRCDAAGVVPESFTAPAAMAMQSVAGHPNCGPVAAAVSAVHANIAASPTTSGPSHTGTPCTATVKGPAKRPSTKMHPGDTVTLRNLCAVDWVTTHLNGTTAEFKHYFALLPPAEKKPFEEESKRLKKAGISRLTISERAGGVPSLRTVSSVRG</sequence>
<dbReference type="STRING" id="139825.A0A401GMS6"/>
<accession>A0A401GMS6</accession>
<keyword evidence="3" id="KW-1185">Reference proteome</keyword>
<comment type="caution">
    <text evidence="2">The sequence shown here is derived from an EMBL/GenBank/DDBJ whole genome shotgun (WGS) entry which is preliminary data.</text>
</comment>
<reference evidence="2 3" key="1">
    <citation type="journal article" date="2018" name="Sci. Rep.">
        <title>Genome sequence of the cauliflower mushroom Sparassis crispa (Hanabiratake) and its association with beneficial usage.</title>
        <authorList>
            <person name="Kiyama R."/>
            <person name="Furutani Y."/>
            <person name="Kawaguchi K."/>
            <person name="Nakanishi T."/>
        </authorList>
    </citation>
    <scope>NUCLEOTIDE SEQUENCE [LARGE SCALE GENOMIC DNA]</scope>
</reference>
<feature type="region of interest" description="Disordered" evidence="1">
    <location>
        <begin position="460"/>
        <end position="491"/>
    </location>
</feature>
<dbReference type="EMBL" id="BFAD01000005">
    <property type="protein sequence ID" value="GBE83513.1"/>
    <property type="molecule type" value="Genomic_DNA"/>
</dbReference>
<evidence type="ECO:0000313" key="3">
    <source>
        <dbReference type="Proteomes" id="UP000287166"/>
    </source>
</evidence>
<evidence type="ECO:0000256" key="1">
    <source>
        <dbReference type="SAM" id="MobiDB-lite"/>
    </source>
</evidence>
<dbReference type="GeneID" id="38780430"/>
<organism evidence="2 3">
    <name type="scientific">Sparassis crispa</name>
    <dbReference type="NCBI Taxonomy" id="139825"/>
    <lineage>
        <taxon>Eukaryota</taxon>
        <taxon>Fungi</taxon>
        <taxon>Dikarya</taxon>
        <taxon>Basidiomycota</taxon>
        <taxon>Agaricomycotina</taxon>
        <taxon>Agaricomycetes</taxon>
        <taxon>Polyporales</taxon>
        <taxon>Sparassidaceae</taxon>
        <taxon>Sparassis</taxon>
    </lineage>
</organism>
<gene>
    <name evidence="2" type="ORF">SCP_0505640</name>
</gene>
<protein>
    <submittedName>
        <fullName evidence="2">Uncharacterized protein</fullName>
    </submittedName>
</protein>
<dbReference type="InParanoid" id="A0A401GMS6"/>
<name>A0A401GMS6_9APHY</name>
<dbReference type="AlphaFoldDB" id="A0A401GMS6"/>
<proteinExistence type="predicted"/>
<dbReference type="RefSeq" id="XP_027614426.1">
    <property type="nucleotide sequence ID" value="XM_027758625.1"/>
</dbReference>
<feature type="compositionally biased region" description="Low complexity" evidence="1">
    <location>
        <begin position="460"/>
        <end position="474"/>
    </location>
</feature>
<evidence type="ECO:0000313" key="2">
    <source>
        <dbReference type="EMBL" id="GBE83513.1"/>
    </source>
</evidence>